<dbReference type="InterPro" id="IPR036812">
    <property type="entry name" value="NAD(P)_OxRdtase_dom_sf"/>
</dbReference>
<dbReference type="RefSeq" id="WP_307292854.1">
    <property type="nucleotide sequence ID" value="NZ_JAUSXV010000001.1"/>
</dbReference>
<dbReference type="PANTHER" id="PTHR43625">
    <property type="entry name" value="AFLATOXIN B1 ALDEHYDE REDUCTASE"/>
    <property type="match status" value="1"/>
</dbReference>
<dbReference type="CDD" id="cd19078">
    <property type="entry name" value="AKR_AKR13C1_2"/>
    <property type="match status" value="1"/>
</dbReference>
<organism evidence="3 4">
    <name type="scientific">Microbacterium natoriense</name>
    <dbReference type="NCBI Taxonomy" id="284570"/>
    <lineage>
        <taxon>Bacteria</taxon>
        <taxon>Bacillati</taxon>
        <taxon>Actinomycetota</taxon>
        <taxon>Actinomycetes</taxon>
        <taxon>Micrococcales</taxon>
        <taxon>Microbacteriaceae</taxon>
        <taxon>Microbacterium</taxon>
    </lineage>
</organism>
<comment type="caution">
    <text evidence="3">The sequence shown here is derived from an EMBL/GenBank/DDBJ whole genome shotgun (WGS) entry which is preliminary data.</text>
</comment>
<evidence type="ECO:0000313" key="3">
    <source>
        <dbReference type="EMBL" id="MDQ0646152.1"/>
    </source>
</evidence>
<evidence type="ECO:0000313" key="4">
    <source>
        <dbReference type="Proteomes" id="UP001244427"/>
    </source>
</evidence>
<dbReference type="Proteomes" id="UP001244427">
    <property type="component" value="Unassembled WGS sequence"/>
</dbReference>
<dbReference type="Gene3D" id="3.20.20.100">
    <property type="entry name" value="NADP-dependent oxidoreductase domain"/>
    <property type="match status" value="1"/>
</dbReference>
<proteinExistence type="predicted"/>
<dbReference type="Pfam" id="PF00248">
    <property type="entry name" value="Aldo_ket_red"/>
    <property type="match status" value="1"/>
</dbReference>
<feature type="domain" description="NADP-dependent oxidoreductase" evidence="2">
    <location>
        <begin position="15"/>
        <end position="307"/>
    </location>
</feature>
<dbReference type="EMBL" id="JAUSXV010000001">
    <property type="protein sequence ID" value="MDQ0646152.1"/>
    <property type="molecule type" value="Genomic_DNA"/>
</dbReference>
<name>A0AAW8ESQ1_9MICO</name>
<accession>A0AAW8ESQ1</accession>
<keyword evidence="4" id="KW-1185">Reference proteome</keyword>
<dbReference type="PANTHER" id="PTHR43625:SF77">
    <property type="entry name" value="ALDO-KETO REDUCTASE"/>
    <property type="match status" value="1"/>
</dbReference>
<dbReference type="InterPro" id="IPR050791">
    <property type="entry name" value="Aldo-Keto_reductase"/>
</dbReference>
<dbReference type="AlphaFoldDB" id="A0AAW8ESQ1"/>
<keyword evidence="1" id="KW-0560">Oxidoreductase</keyword>
<gene>
    <name evidence="3" type="ORF">QFZ53_000348</name>
</gene>
<evidence type="ECO:0000256" key="1">
    <source>
        <dbReference type="ARBA" id="ARBA00023002"/>
    </source>
</evidence>
<dbReference type="SUPFAM" id="SSF51430">
    <property type="entry name" value="NAD(P)-linked oxidoreductase"/>
    <property type="match status" value="1"/>
</dbReference>
<dbReference type="GO" id="GO:0005737">
    <property type="term" value="C:cytoplasm"/>
    <property type="evidence" value="ECO:0007669"/>
    <property type="project" value="TreeGrafter"/>
</dbReference>
<reference evidence="3 4" key="1">
    <citation type="submission" date="2023-07" db="EMBL/GenBank/DDBJ databases">
        <title>Comparative genomics of wheat-associated soil bacteria to identify genetic determinants of phenazine resistance.</title>
        <authorList>
            <person name="Mouncey N."/>
        </authorList>
    </citation>
    <scope>NUCLEOTIDE SEQUENCE [LARGE SCALE GENOMIC DNA]</scope>
    <source>
        <strain evidence="3 4">W4I9-1</strain>
    </source>
</reference>
<dbReference type="InterPro" id="IPR023210">
    <property type="entry name" value="NADP_OxRdtase_dom"/>
</dbReference>
<sequence>MHTRTLGQGLEVSAVGLGCMGMSQSYGPNPGDRGEMIAVLRSALDLGVTFFDTAEVYGPYVNEELVGEALEPVRDQAVIATKFGWRIEDGKSTGLDSRPEQIRRVAEESLRRLRTDVIDLFYQHRVDPAVPIEDVAGTVAELIDEGKVRHFGLSEASAETIRRAHAVQPVTALQSEYSLWTRDPEESVLPVLGELGIGFVPFSPLGKGFLTGTVDQKTSFADGDIRGTIPRFSEENRAANQALVDHVAGLATAKEASPGQIALAWLLARESWIVPIPGTRRTARIAENAGSTGVALSADEVSDLDRLAATIGVHGDRYNPQQMSFVER</sequence>
<evidence type="ECO:0000259" key="2">
    <source>
        <dbReference type="Pfam" id="PF00248"/>
    </source>
</evidence>
<dbReference type="GO" id="GO:0016491">
    <property type="term" value="F:oxidoreductase activity"/>
    <property type="evidence" value="ECO:0007669"/>
    <property type="project" value="UniProtKB-KW"/>
</dbReference>
<protein>
    <submittedName>
        <fullName evidence="3">Aryl-alcohol dehydrogenase-like predicted oxidoreductase</fullName>
    </submittedName>
</protein>